<accession>A0A226C078</accession>
<dbReference type="SUPFAM" id="SSF54523">
    <property type="entry name" value="Pili subunits"/>
    <property type="match status" value="1"/>
</dbReference>
<keyword evidence="1" id="KW-0472">Membrane</keyword>
<dbReference type="Pfam" id="PF07963">
    <property type="entry name" value="N_methyl"/>
    <property type="match status" value="1"/>
</dbReference>
<sequence length="150" mass="17074">MKILTKFQAIKLLDQQGFTMVEVLISMAIIALLAMTFIPLFSTSFINIFAFGERDRAMSAASDVMEHLYAAQPFEDRDSIETKLNGLLTSAERNFSEFILKELDTEEHYQIEPSNDPKEIDSVKGYRVSLDAYYQSGGRRVTLTSFIRVN</sequence>
<dbReference type="NCBIfam" id="TIGR02532">
    <property type="entry name" value="IV_pilin_GFxxxE"/>
    <property type="match status" value="1"/>
</dbReference>
<evidence type="ECO:0000313" key="3">
    <source>
        <dbReference type="Proteomes" id="UP000214588"/>
    </source>
</evidence>
<comment type="caution">
    <text evidence="2">The sequence shown here is derived from an EMBL/GenBank/DDBJ whole genome shotgun (WGS) entry which is preliminary data.</text>
</comment>
<organism evidence="2 3">
    <name type="scientific">Natranaerobius trueperi</name>
    <dbReference type="NCBI Taxonomy" id="759412"/>
    <lineage>
        <taxon>Bacteria</taxon>
        <taxon>Bacillati</taxon>
        <taxon>Bacillota</taxon>
        <taxon>Clostridia</taxon>
        <taxon>Natranaerobiales</taxon>
        <taxon>Natranaerobiaceae</taxon>
        <taxon>Natranaerobius</taxon>
    </lineage>
</organism>
<keyword evidence="1" id="KW-1133">Transmembrane helix</keyword>
<dbReference type="RefSeq" id="WP_089022706.1">
    <property type="nucleotide sequence ID" value="NZ_NIQC01000003.1"/>
</dbReference>
<name>A0A226C078_9FIRM</name>
<dbReference type="EMBL" id="NIQC01000003">
    <property type="protein sequence ID" value="OWZ84636.1"/>
    <property type="molecule type" value="Genomic_DNA"/>
</dbReference>
<keyword evidence="3" id="KW-1185">Reference proteome</keyword>
<dbReference type="Proteomes" id="UP000214588">
    <property type="component" value="Unassembled WGS sequence"/>
</dbReference>
<keyword evidence="1" id="KW-0812">Transmembrane</keyword>
<evidence type="ECO:0000256" key="1">
    <source>
        <dbReference type="SAM" id="Phobius"/>
    </source>
</evidence>
<reference evidence="2 3" key="1">
    <citation type="submission" date="2017-06" db="EMBL/GenBank/DDBJ databases">
        <title>Draft Genome Sequence of Natranaerobius trueperi halophilic, alkalithermophilic bacteria from soda lakes.</title>
        <authorList>
            <person name="Zhao B."/>
        </authorList>
    </citation>
    <scope>NUCLEOTIDE SEQUENCE [LARGE SCALE GENOMIC DNA]</scope>
    <source>
        <strain evidence="2 3">DSM 18760</strain>
    </source>
</reference>
<evidence type="ECO:0008006" key="4">
    <source>
        <dbReference type="Google" id="ProtNLM"/>
    </source>
</evidence>
<feature type="transmembrane region" description="Helical" evidence="1">
    <location>
        <begin position="23"/>
        <end position="50"/>
    </location>
</feature>
<gene>
    <name evidence="2" type="ORF">CDO51_02425</name>
</gene>
<evidence type="ECO:0000313" key="2">
    <source>
        <dbReference type="EMBL" id="OWZ84636.1"/>
    </source>
</evidence>
<dbReference type="InterPro" id="IPR045584">
    <property type="entry name" value="Pilin-like"/>
</dbReference>
<protein>
    <recommendedName>
        <fullName evidence="4">Prepilin-type cleavage/methylation domain-containing protein</fullName>
    </recommendedName>
</protein>
<dbReference type="AlphaFoldDB" id="A0A226C078"/>
<dbReference type="InterPro" id="IPR012902">
    <property type="entry name" value="N_methyl_site"/>
</dbReference>
<proteinExistence type="predicted"/>